<dbReference type="EMBL" id="JAQQWL010000003">
    <property type="protein sequence ID" value="KAK8078958.1"/>
    <property type="molecule type" value="Genomic_DNA"/>
</dbReference>
<reference evidence="1 2" key="1">
    <citation type="submission" date="2023-01" db="EMBL/GenBank/DDBJ databases">
        <title>Analysis of 21 Apiospora genomes using comparative genomics revels a genus with tremendous synthesis potential of carbohydrate active enzymes and secondary metabolites.</title>
        <authorList>
            <person name="Sorensen T."/>
        </authorList>
    </citation>
    <scope>NUCLEOTIDE SEQUENCE [LARGE SCALE GENOMIC DNA]</scope>
    <source>
        <strain evidence="1 2">CBS 135458</strain>
    </source>
</reference>
<dbReference type="RefSeq" id="XP_066720029.1">
    <property type="nucleotide sequence ID" value="XM_066854174.1"/>
</dbReference>
<evidence type="ECO:0000313" key="2">
    <source>
        <dbReference type="Proteomes" id="UP001480595"/>
    </source>
</evidence>
<organism evidence="1 2">
    <name type="scientific">Apiospora phragmitis</name>
    <dbReference type="NCBI Taxonomy" id="2905665"/>
    <lineage>
        <taxon>Eukaryota</taxon>
        <taxon>Fungi</taxon>
        <taxon>Dikarya</taxon>
        <taxon>Ascomycota</taxon>
        <taxon>Pezizomycotina</taxon>
        <taxon>Sordariomycetes</taxon>
        <taxon>Xylariomycetidae</taxon>
        <taxon>Amphisphaeriales</taxon>
        <taxon>Apiosporaceae</taxon>
        <taxon>Apiospora</taxon>
    </lineage>
</organism>
<comment type="caution">
    <text evidence="1">The sequence shown here is derived from an EMBL/GenBank/DDBJ whole genome shotgun (WGS) entry which is preliminary data.</text>
</comment>
<gene>
    <name evidence="1" type="ORF">PG994_002765</name>
</gene>
<sequence>MDTISVRYGISPKQHGGIDSACVRRSVAQRGTACHSGAAQLGFLGFLGSLGVWTAIELNQATEITPGMKSLHLAWYDVALAGDCIPRRELLTGPGCIRPGLLASPTPAGIIFVFGSTHYQPKEWGGLATYIDEGMPRQVQGNELLTASGIPSLFILTPAPVSNDIPKANMWPIRLHTWLQALILTGLLVPVSFTFPLGGLDYDGSILTNDTAGATAFNDALNSQSIRRRGVIDFYENVGIVCDHRQFGPLLEIAWSDAVHIMENMIQHLDLIFGMYQDDHSGKLKPEKIPHASRTYDEHNAWMSYNTIISRIYYGAKNEAKNAEGMKRLKFTRDAAVSVLKKYKEYQEGQKSGDRHIHVLCTEKGLYDTRNSDRETYEESHPGKSRYDDGAVWIIQRRYGPSRDDGEVWVRKKGVCGDGSTKKEMYDVPTKAMRAYVYGPAEPKLLNEVMMFCPHKFNSWEIFERKAIAANIHYGDLHVPIGSKATAAQKASVSTLMAKDSTYDPKNNKDSSHMIPWLGSFLVTTLLHEAMHSNVLAGAEYHLGQEKHIGHKGAEAFSMYAMAVYNNAVFWHRGYMPYPADSWLDKVA</sequence>
<evidence type="ECO:0000313" key="1">
    <source>
        <dbReference type="EMBL" id="KAK8078958.1"/>
    </source>
</evidence>
<keyword evidence="2" id="KW-1185">Reference proteome</keyword>
<accession>A0ABR1W623</accession>
<evidence type="ECO:0008006" key="3">
    <source>
        <dbReference type="Google" id="ProtNLM"/>
    </source>
</evidence>
<protein>
    <recommendedName>
        <fullName evidence="3">Lysine-specific metallo-endopeptidase domain-containing protein</fullName>
    </recommendedName>
</protein>
<dbReference type="GeneID" id="92087237"/>
<dbReference type="Proteomes" id="UP001480595">
    <property type="component" value="Unassembled WGS sequence"/>
</dbReference>
<name>A0ABR1W623_9PEZI</name>
<proteinExistence type="predicted"/>